<dbReference type="InParanoid" id="A0A6I9U2H7"/>
<feature type="domain" description="Disease resistance protein winged helix" evidence="10">
    <location>
        <begin position="427"/>
        <end position="502"/>
    </location>
</feature>
<evidence type="ECO:0000256" key="7">
    <source>
        <dbReference type="SAM" id="Phobius"/>
    </source>
</evidence>
<evidence type="ECO:0000313" key="13">
    <source>
        <dbReference type="RefSeq" id="XP_011091703.1"/>
    </source>
</evidence>
<dbReference type="InterPro" id="IPR027417">
    <property type="entry name" value="P-loop_NTPase"/>
</dbReference>
<dbReference type="GO" id="GO:0098542">
    <property type="term" value="P:defense response to other organism"/>
    <property type="evidence" value="ECO:0007669"/>
    <property type="project" value="TreeGrafter"/>
</dbReference>
<dbReference type="InterPro" id="IPR055414">
    <property type="entry name" value="LRR_R13L4/SHOC2-like"/>
</dbReference>
<feature type="domain" description="NB-ARC" evidence="8">
    <location>
        <begin position="168"/>
        <end position="332"/>
    </location>
</feature>
<gene>
    <name evidence="13" type="primary">LOC105172062</name>
</gene>
<feature type="transmembrane region" description="Helical" evidence="7">
    <location>
        <begin position="830"/>
        <end position="856"/>
    </location>
</feature>
<evidence type="ECO:0000259" key="9">
    <source>
        <dbReference type="Pfam" id="PF18052"/>
    </source>
</evidence>
<dbReference type="InterPro" id="IPR036388">
    <property type="entry name" value="WH-like_DNA-bd_sf"/>
</dbReference>
<keyword evidence="7" id="KW-0812">Transmembrane</keyword>
<evidence type="ECO:0000256" key="4">
    <source>
        <dbReference type="ARBA" id="ARBA00022741"/>
    </source>
</evidence>
<evidence type="ECO:0000256" key="5">
    <source>
        <dbReference type="ARBA" id="ARBA00022821"/>
    </source>
</evidence>
<comment type="similarity">
    <text evidence="1">Belongs to the disease resistance NB-LRR family.</text>
</comment>
<evidence type="ECO:0000256" key="3">
    <source>
        <dbReference type="ARBA" id="ARBA00022737"/>
    </source>
</evidence>
<dbReference type="Gene3D" id="1.10.10.10">
    <property type="entry name" value="Winged helix-like DNA-binding domain superfamily/Winged helix DNA-binding domain"/>
    <property type="match status" value="1"/>
</dbReference>
<dbReference type="Proteomes" id="UP000504604">
    <property type="component" value="Linkage group LG10"/>
</dbReference>
<dbReference type="Gene3D" id="3.40.50.300">
    <property type="entry name" value="P-loop containing nucleotide triphosphate hydrolases"/>
    <property type="match status" value="1"/>
</dbReference>
<evidence type="ECO:0000256" key="6">
    <source>
        <dbReference type="ARBA" id="ARBA00022840"/>
    </source>
</evidence>
<dbReference type="RefSeq" id="XP_011091703.1">
    <property type="nucleotide sequence ID" value="XM_011093401.2"/>
</dbReference>
<dbReference type="FunFam" id="1.10.10.10:FF:000322">
    <property type="entry name" value="Probable disease resistance protein At1g63360"/>
    <property type="match status" value="1"/>
</dbReference>
<keyword evidence="7" id="KW-0472">Membrane</keyword>
<dbReference type="PRINTS" id="PR00364">
    <property type="entry name" value="DISEASERSIST"/>
</dbReference>
<dbReference type="InterPro" id="IPR041118">
    <property type="entry name" value="Rx_N"/>
</dbReference>
<proteinExistence type="inferred from homology"/>
<keyword evidence="4" id="KW-0547">Nucleotide-binding</keyword>
<dbReference type="GO" id="GO:0043531">
    <property type="term" value="F:ADP binding"/>
    <property type="evidence" value="ECO:0007669"/>
    <property type="project" value="InterPro"/>
</dbReference>
<dbReference type="PANTHER" id="PTHR23155:SF1185">
    <property type="entry name" value="DISEASE RESISTANCE RPP8-LIKE PROTEIN 3-RELATED"/>
    <property type="match status" value="1"/>
</dbReference>
<keyword evidence="5" id="KW-0611">Plant defense</keyword>
<dbReference type="InterPro" id="IPR044974">
    <property type="entry name" value="Disease_R_plants"/>
</dbReference>
<dbReference type="Pfam" id="PF23598">
    <property type="entry name" value="LRR_14"/>
    <property type="match status" value="1"/>
</dbReference>
<evidence type="ECO:0000256" key="1">
    <source>
        <dbReference type="ARBA" id="ARBA00008894"/>
    </source>
</evidence>
<dbReference type="Pfam" id="PF00931">
    <property type="entry name" value="NB-ARC"/>
    <property type="match status" value="1"/>
</dbReference>
<dbReference type="InterPro" id="IPR058922">
    <property type="entry name" value="WHD_DRP"/>
</dbReference>
<dbReference type="Pfam" id="PF23559">
    <property type="entry name" value="WHD_DRP"/>
    <property type="match status" value="1"/>
</dbReference>
<accession>A0A6I9U2H7</accession>
<dbReference type="Gene3D" id="1.20.5.4130">
    <property type="match status" value="1"/>
</dbReference>
<dbReference type="SUPFAM" id="SSF52540">
    <property type="entry name" value="P-loop containing nucleoside triphosphate hydrolases"/>
    <property type="match status" value="1"/>
</dbReference>
<dbReference type="InterPro" id="IPR038005">
    <property type="entry name" value="RX-like_CC"/>
</dbReference>
<dbReference type="Gene3D" id="3.80.10.10">
    <property type="entry name" value="Ribonuclease Inhibitor"/>
    <property type="match status" value="1"/>
</dbReference>
<dbReference type="InterPro" id="IPR042197">
    <property type="entry name" value="Apaf_helical"/>
</dbReference>
<keyword evidence="3" id="KW-0677">Repeat</keyword>
<feature type="domain" description="Disease resistance R13L4/SHOC-2-like LRR" evidence="11">
    <location>
        <begin position="572"/>
        <end position="833"/>
    </location>
</feature>
<evidence type="ECO:0000259" key="10">
    <source>
        <dbReference type="Pfam" id="PF23559"/>
    </source>
</evidence>
<dbReference type="KEGG" id="sind:105172062"/>
<dbReference type="AlphaFoldDB" id="A0A6I9U2H7"/>
<keyword evidence="12" id="KW-1185">Reference proteome</keyword>
<keyword evidence="6" id="KW-0067">ATP-binding</keyword>
<keyword evidence="2" id="KW-0433">Leucine-rich repeat</keyword>
<evidence type="ECO:0000256" key="2">
    <source>
        <dbReference type="ARBA" id="ARBA00022614"/>
    </source>
</evidence>
<dbReference type="Gene3D" id="1.10.8.430">
    <property type="entry name" value="Helical domain of apoptotic protease-activating factors"/>
    <property type="match status" value="1"/>
</dbReference>
<evidence type="ECO:0000313" key="12">
    <source>
        <dbReference type="Proteomes" id="UP000504604"/>
    </source>
</evidence>
<dbReference type="GeneID" id="105172062"/>
<feature type="domain" description="Disease resistance N-terminal" evidence="9">
    <location>
        <begin position="7"/>
        <end position="92"/>
    </location>
</feature>
<dbReference type="CDD" id="cd14798">
    <property type="entry name" value="RX-CC_like"/>
    <property type="match status" value="1"/>
</dbReference>
<name>A0A6I9U2H7_SESIN</name>
<reference evidence="13" key="1">
    <citation type="submission" date="2025-08" db="UniProtKB">
        <authorList>
            <consortium name="RefSeq"/>
        </authorList>
    </citation>
    <scope>IDENTIFICATION</scope>
</reference>
<dbReference type="GO" id="GO:0051607">
    <property type="term" value="P:defense response to virus"/>
    <property type="evidence" value="ECO:0007669"/>
    <property type="project" value="UniProtKB-ARBA"/>
</dbReference>
<keyword evidence="7" id="KW-1133">Transmembrane helix</keyword>
<dbReference type="GO" id="GO:0005524">
    <property type="term" value="F:ATP binding"/>
    <property type="evidence" value="ECO:0007669"/>
    <property type="project" value="UniProtKB-KW"/>
</dbReference>
<dbReference type="FunFam" id="3.40.50.300:FF:001091">
    <property type="entry name" value="Probable disease resistance protein At1g61300"/>
    <property type="match status" value="1"/>
</dbReference>
<dbReference type="InterPro" id="IPR032675">
    <property type="entry name" value="LRR_dom_sf"/>
</dbReference>
<dbReference type="Pfam" id="PF18052">
    <property type="entry name" value="Rx_N"/>
    <property type="match status" value="1"/>
</dbReference>
<evidence type="ECO:0000259" key="8">
    <source>
        <dbReference type="Pfam" id="PF00931"/>
    </source>
</evidence>
<dbReference type="PANTHER" id="PTHR23155">
    <property type="entry name" value="DISEASE RESISTANCE PROTEIN RP"/>
    <property type="match status" value="1"/>
</dbReference>
<organism evidence="12 13">
    <name type="scientific">Sesamum indicum</name>
    <name type="common">Oriental sesame</name>
    <name type="synonym">Sesamum orientale</name>
    <dbReference type="NCBI Taxonomy" id="4182"/>
    <lineage>
        <taxon>Eukaryota</taxon>
        <taxon>Viridiplantae</taxon>
        <taxon>Streptophyta</taxon>
        <taxon>Embryophyta</taxon>
        <taxon>Tracheophyta</taxon>
        <taxon>Spermatophyta</taxon>
        <taxon>Magnoliopsida</taxon>
        <taxon>eudicotyledons</taxon>
        <taxon>Gunneridae</taxon>
        <taxon>Pentapetalae</taxon>
        <taxon>asterids</taxon>
        <taxon>lamiids</taxon>
        <taxon>Lamiales</taxon>
        <taxon>Pedaliaceae</taxon>
        <taxon>Sesamum</taxon>
    </lineage>
</organism>
<dbReference type="SUPFAM" id="SSF52058">
    <property type="entry name" value="L domain-like"/>
    <property type="match status" value="1"/>
</dbReference>
<dbReference type="OrthoDB" id="646178at2759"/>
<protein>
    <submittedName>
        <fullName evidence="13">Disease resistance protein RPP8-like</fullName>
    </submittedName>
</protein>
<sequence>MVDSVATIALETLRDLLIEEAKFLSSVDGEVEEVRRQLNIMHCFLKDADRRQDRYNSQTVQNWVAELRDLSIQAENVLERYVIEVVSRREGKGLKKVLKRFTCILNEWSRMHQIGEDIKDIKSRMSDLTKQSESMSVGDNSSRLVDDTNWSRRTYGHEVEKYFVGMKEDIKQLESLLTTNDKSNGVISICGMGGLGKTTLATKIYNGEAVQRCFKYRAWVCVSQQFQPRTILQRLLKQLLPNEAEEQDEDVLVRKLYDVQKNRKCLIVLDDVWEVDHWNSLRHAFPIGETDSKVLLTTRNQNIASTGYVHNLKCLDEDEGWELLQKIALPNNYSQELPTTEIKLLEEYGREIVKKCGYLPLPISVIGGTLRREKASLEWKNVCRNLDSYLQHGKGLENDKKVNQILDLSYNVLPYNLKPCFLYLACFEEDQEIDTEKLYLLWMAEGMISSEDKGRGESLRDVAERYLFELAKRCMVQVEIDELPLYNRFKSCRLHDMIRDLCLSKGKKEGFLEVIDREMGSEESSICKTNRLAIHMHKLDNDLSYRIGENKSIRSLLFLKTDWRSIDWYNYITFGIFKSLKVLVLEGYTFENSKLPKGIEKLKLLKLLSLENSYVKELPASISKLPCLQTLNVKDTFRLPNCVYKMRRLRHLFLRDDHKSIGGEKLKLEGLNELEMITGFKSLVDDITHLLKLPKLRVLEGTICDEESLSMIVDHILNHQEQFRDVRLQIEMDVNMDSEDGSTLLKRLVTCHSLHYLRIAHCRVSKLPAYEVQLYQNVIELHLMGTRIEEDPMEILEKLPMLRVLGLWRNPYMGNEMVCRATGFPQLRDLVLFGLSIVLSESIVSLGLLVLFFNFLG</sequence>
<dbReference type="InterPro" id="IPR002182">
    <property type="entry name" value="NB-ARC"/>
</dbReference>
<evidence type="ECO:0000259" key="11">
    <source>
        <dbReference type="Pfam" id="PF23598"/>
    </source>
</evidence>